<comment type="similarity">
    <text evidence="1">Belongs to the transferase hexapeptide repeat family.</text>
</comment>
<keyword evidence="2" id="KW-0808">Transferase</keyword>
<evidence type="ECO:0000313" key="7">
    <source>
        <dbReference type="Proteomes" id="UP000652755"/>
    </source>
</evidence>
<evidence type="ECO:0000256" key="1">
    <source>
        <dbReference type="ARBA" id="ARBA00007274"/>
    </source>
</evidence>
<evidence type="ECO:0000256" key="5">
    <source>
        <dbReference type="SAM" id="Phobius"/>
    </source>
</evidence>
<keyword evidence="4" id="KW-0012">Acyltransferase</keyword>
<keyword evidence="5" id="KW-0472">Membrane</keyword>
<evidence type="ECO:0000313" key="6">
    <source>
        <dbReference type="EMBL" id="MBC6112072.1"/>
    </source>
</evidence>
<accession>A0ABR7KWD7</accession>
<dbReference type="Pfam" id="PF00132">
    <property type="entry name" value="Hexapep"/>
    <property type="match status" value="1"/>
</dbReference>
<gene>
    <name evidence="6" type="ORF">H7U22_16740</name>
</gene>
<proteinExistence type="inferred from homology"/>
<dbReference type="SUPFAM" id="SSF51161">
    <property type="entry name" value="Trimeric LpxA-like enzymes"/>
    <property type="match status" value="1"/>
</dbReference>
<dbReference type="InterPro" id="IPR001451">
    <property type="entry name" value="Hexapep"/>
</dbReference>
<feature type="transmembrane region" description="Helical" evidence="5">
    <location>
        <begin position="43"/>
        <end position="63"/>
    </location>
</feature>
<dbReference type="Proteomes" id="UP000652755">
    <property type="component" value="Unassembled WGS sequence"/>
</dbReference>
<evidence type="ECO:0000256" key="2">
    <source>
        <dbReference type="ARBA" id="ARBA00022679"/>
    </source>
</evidence>
<organism evidence="6 7">
    <name type="scientific">Pedobacter fastidiosus</name>
    <dbReference type="NCBI Taxonomy" id="2765361"/>
    <lineage>
        <taxon>Bacteria</taxon>
        <taxon>Pseudomonadati</taxon>
        <taxon>Bacteroidota</taxon>
        <taxon>Sphingobacteriia</taxon>
        <taxon>Sphingobacteriales</taxon>
        <taxon>Sphingobacteriaceae</taxon>
        <taxon>Pedobacter</taxon>
    </lineage>
</organism>
<keyword evidence="5" id="KW-0812">Transmembrane</keyword>
<dbReference type="CDD" id="cd03354">
    <property type="entry name" value="LbH_SAT"/>
    <property type="match status" value="1"/>
</dbReference>
<keyword evidence="3" id="KW-0677">Repeat</keyword>
<sequence length="187" mass="20898">METYKSKMRYGIFQDWTVNSESYKSRMVMVFFRLATFAHSKKIYVVLLFWYLLFYKVFVEWFLNIQLHWGIKMGSGLKLEHGHSSVVYGDSELGENCTIRHLTTIGNKKLADGTSSLSPKIGNNVDIGANVTILGDIQIGDNVIIGAGAVVTKDVPPNSVMVGNPARLIKKVYGYPSISKATNKEIV</sequence>
<keyword evidence="7" id="KW-1185">Reference proteome</keyword>
<reference evidence="6 7" key="1">
    <citation type="submission" date="2020-08" db="EMBL/GenBank/DDBJ databases">
        <authorList>
            <person name="Sun Q."/>
            <person name="Inoue M."/>
        </authorList>
    </citation>
    <scope>NUCLEOTIDE SEQUENCE [LARGE SCALE GENOMIC DNA]</scope>
    <source>
        <strain evidence="6 7">CCM 8938</strain>
    </source>
</reference>
<dbReference type="RefSeq" id="WP_187072500.1">
    <property type="nucleotide sequence ID" value="NZ_JACRYL010000016.1"/>
</dbReference>
<dbReference type="PANTHER" id="PTHR42811">
    <property type="entry name" value="SERINE ACETYLTRANSFERASE"/>
    <property type="match status" value="1"/>
</dbReference>
<name>A0ABR7KWD7_9SPHI</name>
<dbReference type="Gene3D" id="2.160.10.10">
    <property type="entry name" value="Hexapeptide repeat proteins"/>
    <property type="match status" value="1"/>
</dbReference>
<keyword evidence="5" id="KW-1133">Transmembrane helix</keyword>
<evidence type="ECO:0000256" key="3">
    <source>
        <dbReference type="ARBA" id="ARBA00022737"/>
    </source>
</evidence>
<evidence type="ECO:0000256" key="4">
    <source>
        <dbReference type="ARBA" id="ARBA00023315"/>
    </source>
</evidence>
<comment type="caution">
    <text evidence="6">The sequence shown here is derived from an EMBL/GenBank/DDBJ whole genome shotgun (WGS) entry which is preliminary data.</text>
</comment>
<dbReference type="EMBL" id="JACRYL010000016">
    <property type="protein sequence ID" value="MBC6112072.1"/>
    <property type="molecule type" value="Genomic_DNA"/>
</dbReference>
<dbReference type="PROSITE" id="PS00101">
    <property type="entry name" value="HEXAPEP_TRANSFERASES"/>
    <property type="match status" value="1"/>
</dbReference>
<dbReference type="InterPro" id="IPR011004">
    <property type="entry name" value="Trimer_LpxA-like_sf"/>
</dbReference>
<protein>
    <submittedName>
        <fullName evidence="6">Serine acetyltransferase</fullName>
    </submittedName>
</protein>
<dbReference type="InterPro" id="IPR018357">
    <property type="entry name" value="Hexapep_transf_CS"/>
</dbReference>
<dbReference type="InterPro" id="IPR045304">
    <property type="entry name" value="LbH_SAT"/>
</dbReference>